<dbReference type="OrthoDB" id="185373at2759"/>
<accession>A0A9P5NDT2</accession>
<dbReference type="Proteomes" id="UP000724874">
    <property type="component" value="Unassembled WGS sequence"/>
</dbReference>
<gene>
    <name evidence="1" type="ORF">CPB84DRAFT_219179</name>
</gene>
<proteinExistence type="predicted"/>
<dbReference type="InterPro" id="IPR011990">
    <property type="entry name" value="TPR-like_helical_dom_sf"/>
</dbReference>
<organism evidence="1 2">
    <name type="scientific">Gymnopilus junonius</name>
    <name type="common">Spectacular rustgill mushroom</name>
    <name type="synonym">Gymnopilus spectabilis subsp. junonius</name>
    <dbReference type="NCBI Taxonomy" id="109634"/>
    <lineage>
        <taxon>Eukaryota</taxon>
        <taxon>Fungi</taxon>
        <taxon>Dikarya</taxon>
        <taxon>Basidiomycota</taxon>
        <taxon>Agaricomycotina</taxon>
        <taxon>Agaricomycetes</taxon>
        <taxon>Agaricomycetidae</taxon>
        <taxon>Agaricales</taxon>
        <taxon>Agaricineae</taxon>
        <taxon>Hymenogastraceae</taxon>
        <taxon>Gymnopilus</taxon>
    </lineage>
</organism>
<dbReference type="Gene3D" id="1.25.40.10">
    <property type="entry name" value="Tetratricopeptide repeat domain"/>
    <property type="match status" value="1"/>
</dbReference>
<dbReference type="EMBL" id="JADNYJ010000122">
    <property type="protein sequence ID" value="KAF8882513.1"/>
    <property type="molecule type" value="Genomic_DNA"/>
</dbReference>
<protein>
    <submittedName>
        <fullName evidence="1">Uncharacterized protein</fullName>
    </submittedName>
</protein>
<evidence type="ECO:0000313" key="2">
    <source>
        <dbReference type="Proteomes" id="UP000724874"/>
    </source>
</evidence>
<sequence length="899" mass="102233">MWPPLRSQCARVLRRQYVQALSRTPRSAHGATLALRLPHSAVDNAISTSDTKDFPIDVMDKSQALRLLESFLKDGMVGEAKKQLANILASGQSGLDYQLLHNLHEVIVSTNPDKPNLGLIMDLGIAAASMGYRGFAREKSMPFVYQLGTMEIVNIFEQQITSFIEPRPATLTDKQLFEDTDGDYAAAAPIKITPEPSILEIVEQSLPAVLPEAIQGDASIFEDATQEEYFNIVLEKSSQWESHSRHLSVGLLDALIDQNKYGPAYRLLLEMKELDVKIPPKPIFAVICRRIVTENRALTPELVEQLLTWLSLIPSGDRAVFKELETIGGIISDTSFMSIHLQMRISIAFASKGYNYAASTMFNVICHGLRFEQLWDFIQQYEAAYFAFWERTTPERNERKATFIASTRNTVLRILGGTGRHSEIESYLSVDGSYTLWPSTYAHVLLYPISEATKESIVQTLSELKGEKDNAEAVRKVNVRSLEDPIYFGDNLVAGLRYLKRCLHSKSMIPHPHTITSFMDTYLSKGRSKGLHIIFDRALKGNRTIARTIILGEMLFYRRLRHYDLVLETFVNHFYLLGVPHKIVLRRLNDFLQRRQNYDPDSLEERPLQRFYKFEQKAFVGKKMLPLTLHCNIVWDVLVSTDSSSSFVERLYKIFLHGAIERDPQSRQGSRPTDTLDRPMVQPSSFMPFLRPLILLKGPEAGSKIIKDILDLRLQPHQHIYTEVAGAYARKGRVTQAFRIMDQLESRKKYNHEPRVGPAMSVRSPAPDFAFYVAVLKGFVMSRNFEAADKVVEKVESKFDLEPGQNHHYDEALALLKDLKRESLVGFLLFFSFKIYRNLPPYADFLPLSRTFLVETGTYRSHQCKVLSRSLIANLSLYGRSSMTSHLPTLLIGGTVMFA</sequence>
<reference evidence="1" key="1">
    <citation type="submission" date="2020-11" db="EMBL/GenBank/DDBJ databases">
        <authorList>
            <consortium name="DOE Joint Genome Institute"/>
            <person name="Ahrendt S."/>
            <person name="Riley R."/>
            <person name="Andreopoulos W."/>
            <person name="LaButti K."/>
            <person name="Pangilinan J."/>
            <person name="Ruiz-duenas F.J."/>
            <person name="Barrasa J.M."/>
            <person name="Sanchez-Garcia M."/>
            <person name="Camarero S."/>
            <person name="Miyauchi S."/>
            <person name="Serrano A."/>
            <person name="Linde D."/>
            <person name="Babiker R."/>
            <person name="Drula E."/>
            <person name="Ayuso-Fernandez I."/>
            <person name="Pacheco R."/>
            <person name="Padilla G."/>
            <person name="Ferreira P."/>
            <person name="Barriuso J."/>
            <person name="Kellner H."/>
            <person name="Castanera R."/>
            <person name="Alfaro M."/>
            <person name="Ramirez L."/>
            <person name="Pisabarro A.G."/>
            <person name="Kuo A."/>
            <person name="Tritt A."/>
            <person name="Lipzen A."/>
            <person name="He G."/>
            <person name="Yan M."/>
            <person name="Ng V."/>
            <person name="Cullen D."/>
            <person name="Martin F."/>
            <person name="Rosso M.-N."/>
            <person name="Henrissat B."/>
            <person name="Hibbett D."/>
            <person name="Martinez A.T."/>
            <person name="Grigoriev I.V."/>
        </authorList>
    </citation>
    <scope>NUCLEOTIDE SEQUENCE</scope>
    <source>
        <strain evidence="1">AH 44721</strain>
    </source>
</reference>
<evidence type="ECO:0000313" key="1">
    <source>
        <dbReference type="EMBL" id="KAF8882513.1"/>
    </source>
</evidence>
<name>A0A9P5NDT2_GYMJU</name>
<keyword evidence="2" id="KW-1185">Reference proteome</keyword>
<comment type="caution">
    <text evidence="1">The sequence shown here is derived from an EMBL/GenBank/DDBJ whole genome shotgun (WGS) entry which is preliminary data.</text>
</comment>
<dbReference type="AlphaFoldDB" id="A0A9P5NDT2"/>